<evidence type="ECO:0000313" key="12">
    <source>
        <dbReference type="EnsemblPlants" id="MELO3C012231.2.1"/>
    </source>
</evidence>
<comment type="similarity">
    <text evidence="2">Belongs to the HOP2 family.</text>
</comment>
<evidence type="ECO:0000259" key="10">
    <source>
        <dbReference type="Pfam" id="PF07106"/>
    </source>
</evidence>
<dbReference type="InterPro" id="IPR036388">
    <property type="entry name" value="WH-like_DNA-bd_sf"/>
</dbReference>
<dbReference type="Pfam" id="PF18517">
    <property type="entry name" value="LZ3wCH"/>
    <property type="match status" value="1"/>
</dbReference>
<protein>
    <recommendedName>
        <fullName evidence="3">Homologous-pairing protein 2 homolog</fullName>
    </recommendedName>
</protein>
<evidence type="ECO:0000256" key="7">
    <source>
        <dbReference type="ARBA" id="ARBA00023254"/>
    </source>
</evidence>
<dbReference type="EnsemblPlants" id="MELO3C012231.2.1">
    <property type="protein sequence ID" value="MELO3C012231.2.1"/>
    <property type="gene ID" value="MELO3C012231.2"/>
</dbReference>
<organism evidence="12">
    <name type="scientific">Cucumis melo</name>
    <name type="common">Muskmelon</name>
    <dbReference type="NCBI Taxonomy" id="3656"/>
    <lineage>
        <taxon>Eukaryota</taxon>
        <taxon>Viridiplantae</taxon>
        <taxon>Streptophyta</taxon>
        <taxon>Embryophyta</taxon>
        <taxon>Tracheophyta</taxon>
        <taxon>Spermatophyta</taxon>
        <taxon>Magnoliopsida</taxon>
        <taxon>eudicotyledons</taxon>
        <taxon>Gunneridae</taxon>
        <taxon>Pentapetalae</taxon>
        <taxon>rosids</taxon>
        <taxon>fabids</taxon>
        <taxon>Cucurbitales</taxon>
        <taxon>Cucurbitaceae</taxon>
        <taxon>Benincaseae</taxon>
        <taxon>Cucumis</taxon>
    </lineage>
</organism>
<dbReference type="InterPro" id="IPR040661">
    <property type="entry name" value="LZ3wCH"/>
</dbReference>
<dbReference type="AlphaFoldDB" id="A0A9I9D2N2"/>
<keyword evidence="5" id="KW-0233">DNA recombination</keyword>
<dbReference type="Pfam" id="PF07106">
    <property type="entry name" value="WHD_TBPIP"/>
    <property type="match status" value="1"/>
</dbReference>
<keyword evidence="4 8" id="KW-0175">Coiled coil</keyword>
<keyword evidence="6" id="KW-0539">Nucleus</keyword>
<feature type="domain" description="Leucine zipper with capping helix" evidence="11">
    <location>
        <begin position="188"/>
        <end position="245"/>
    </location>
</feature>
<evidence type="ECO:0000256" key="6">
    <source>
        <dbReference type="ARBA" id="ARBA00023242"/>
    </source>
</evidence>
<accession>A0A9I9D2N2</accession>
<dbReference type="GO" id="GO:0007129">
    <property type="term" value="P:homologous chromosome pairing at meiosis"/>
    <property type="evidence" value="ECO:0007669"/>
    <property type="project" value="TreeGrafter"/>
</dbReference>
<evidence type="ECO:0000256" key="4">
    <source>
        <dbReference type="ARBA" id="ARBA00023054"/>
    </source>
</evidence>
<evidence type="ECO:0000256" key="2">
    <source>
        <dbReference type="ARBA" id="ARBA00007922"/>
    </source>
</evidence>
<dbReference type="PANTHER" id="PTHR15938:SF0">
    <property type="entry name" value="HOMOLOGOUS-PAIRING PROTEIN 2 HOMOLOG"/>
    <property type="match status" value="1"/>
</dbReference>
<feature type="coiled-coil region" evidence="8">
    <location>
        <begin position="116"/>
        <end position="184"/>
    </location>
</feature>
<dbReference type="PANTHER" id="PTHR15938">
    <property type="entry name" value="TBP-1 INTERACTING PROTEIN"/>
    <property type="match status" value="1"/>
</dbReference>
<feature type="domain" description="Homologous-pairing protein 2 winged helix" evidence="10">
    <location>
        <begin position="47"/>
        <end position="107"/>
    </location>
</feature>
<feature type="signal peptide" evidence="9">
    <location>
        <begin position="1"/>
        <end position="21"/>
    </location>
</feature>
<dbReference type="GO" id="GO:0000794">
    <property type="term" value="C:condensed nuclear chromosome"/>
    <property type="evidence" value="ECO:0007669"/>
    <property type="project" value="TreeGrafter"/>
</dbReference>
<keyword evidence="9" id="KW-0732">Signal</keyword>
<dbReference type="GO" id="GO:0120230">
    <property type="term" value="F:recombinase activator activity"/>
    <property type="evidence" value="ECO:0007669"/>
    <property type="project" value="TreeGrafter"/>
</dbReference>
<evidence type="ECO:0000259" key="11">
    <source>
        <dbReference type="Pfam" id="PF18517"/>
    </source>
</evidence>
<dbReference type="FunFam" id="1.10.10.10:FF:000394">
    <property type="entry name" value="Homologous-pairing protein 2 homolog"/>
    <property type="match status" value="1"/>
</dbReference>
<name>A0A9I9D2N2_CUCME</name>
<feature type="chain" id="PRO_5039940874" description="Homologous-pairing protein 2 homolog" evidence="9">
    <location>
        <begin position="22"/>
        <end position="388"/>
    </location>
</feature>
<dbReference type="Gene3D" id="1.10.10.10">
    <property type="entry name" value="Winged helix-like DNA-binding domain superfamily/Winged helix DNA-binding domain"/>
    <property type="match status" value="1"/>
</dbReference>
<evidence type="ECO:0000256" key="9">
    <source>
        <dbReference type="SAM" id="SignalP"/>
    </source>
</evidence>
<dbReference type="GO" id="GO:0120231">
    <property type="term" value="C:DNA recombinase auxiliary factor complex"/>
    <property type="evidence" value="ECO:0007669"/>
    <property type="project" value="TreeGrafter"/>
</dbReference>
<reference evidence="12" key="1">
    <citation type="submission" date="2023-03" db="UniProtKB">
        <authorList>
            <consortium name="EnsemblPlants"/>
        </authorList>
    </citation>
    <scope>IDENTIFICATION</scope>
</reference>
<dbReference type="GO" id="GO:0010774">
    <property type="term" value="P:meiotic strand invasion involved in reciprocal meiotic recombination"/>
    <property type="evidence" value="ECO:0007669"/>
    <property type="project" value="TreeGrafter"/>
</dbReference>
<evidence type="ECO:0000256" key="1">
    <source>
        <dbReference type="ARBA" id="ARBA00004123"/>
    </source>
</evidence>
<dbReference type="GO" id="GO:0003690">
    <property type="term" value="F:double-stranded DNA binding"/>
    <property type="evidence" value="ECO:0007669"/>
    <property type="project" value="TreeGrafter"/>
</dbReference>
<evidence type="ECO:0000256" key="3">
    <source>
        <dbReference type="ARBA" id="ARBA00016093"/>
    </source>
</evidence>
<keyword evidence="7" id="KW-0469">Meiosis</keyword>
<dbReference type="InterPro" id="IPR010776">
    <property type="entry name" value="Hop2_WH_dom"/>
</dbReference>
<sequence>MCVSVLYILRLYFALRLLEEARESTRQSFPPISLHSNPSMAPKSDSAEAIVLNFVNEQNRPLNSQNAADSLQKFNLKKTAVQKALDSLADTGRISFKEYGKQKIYIARQDQFQIPNSEELTQMKEANAKLQKHLDEHKKAISQVEEEIRTLQSNLTLEQMREKEVMLRKEVKELEDKLEVLRRGVTLVSPEDRKAIEQIYSEKLSQWRKRKRMFKDIWDAITENSPKDLKEFKEELGIEYDEDVGVNLQSFSDMLPQNRKRPRVSSLSDSSLFVVISADSDSIFSRDSKLKFLSSIAEPLLSPFAASTSLSSKAKSFSSSPIIFIASIGISFSFKLASPASELEEETGCFNSVPFSLSSSIDCSWIQEFQWIFLVLDSDYSGHHDQVI</sequence>
<evidence type="ECO:0000256" key="8">
    <source>
        <dbReference type="SAM" id="Coils"/>
    </source>
</evidence>
<dbReference type="Gramene" id="MELO3C012231.2.1">
    <property type="protein sequence ID" value="MELO3C012231.2.1"/>
    <property type="gene ID" value="MELO3C012231.2"/>
</dbReference>
<comment type="subcellular location">
    <subcellularLocation>
        <location evidence="1">Nucleus</location>
    </subcellularLocation>
</comment>
<evidence type="ECO:0000256" key="5">
    <source>
        <dbReference type="ARBA" id="ARBA00023172"/>
    </source>
</evidence>
<dbReference type="GO" id="GO:0000709">
    <property type="term" value="P:meiotic joint molecule formation"/>
    <property type="evidence" value="ECO:0007669"/>
    <property type="project" value="TreeGrafter"/>
</dbReference>
<proteinExistence type="inferred from homology"/>